<dbReference type="PROSITE" id="PS01180">
    <property type="entry name" value="CUB"/>
    <property type="match status" value="1"/>
</dbReference>
<dbReference type="InterPro" id="IPR000859">
    <property type="entry name" value="CUB_dom"/>
</dbReference>
<dbReference type="InterPro" id="IPR036116">
    <property type="entry name" value="FN3_sf"/>
</dbReference>
<dbReference type="InterPro" id="IPR013783">
    <property type="entry name" value="Ig-like_fold"/>
</dbReference>
<dbReference type="SUPFAM" id="SSF55486">
    <property type="entry name" value="Metalloproteases ('zincins'), catalytic domain"/>
    <property type="match status" value="1"/>
</dbReference>
<dbReference type="NCBIfam" id="TIGR04183">
    <property type="entry name" value="Por_Secre_tail"/>
    <property type="match status" value="1"/>
</dbReference>
<dbReference type="PANTHER" id="PTHR11905">
    <property type="entry name" value="ADAM A DISINTEGRIN AND METALLOPROTEASE DOMAIN"/>
    <property type="match status" value="1"/>
</dbReference>
<sequence>MKKIFTIASLFSFVFLFAQNEVAKKIQELEASRVVFRPFTVLTASQVKPDENMNNVVTDATLATIKTTVVNDIVANKYEFIELSIPYNGSIVKLDLYKVNLFAEGFHVDTDKAKNIAYEKGVHYRGIVKGDYNSVASFNFFPNELNGVASNDDLNNLVIGKLDKTNNVNDYIVYSDSKMQVGSGFECSFKDDESLHSDESIVANRDINSVRCVTMYFEVDYNLFQSNGNSTTTTTNWMTSVFNNVKSLYAVDGITVSLKSMFIWTTLDPYEGIGTSSSTYLYKFNEVRPIFDGDVGQLVGIDPGGLGGVAVGINGLCSQNNFSYSDVNFSYTGATPPAIPVYSWTVQVITHEFGHLLGSRHTHSCAWNGNNTAIDNCASSALGSSAEGYSCRTTPLTIPSTTTKGTIMSYCHLVSGVGIKFSNGFGTQPKNAVLTAVNNGPCLSTDCINTCINTVSSISINNVGTDTATVSWIDSGTFTAWKVRVYPFGGTPGSWVTVTTNNYVVNGLNSNSYYVAEISPSCTAGLEIGGRQLIFVTAANFCSGIVFTDSGGATGDYTDMETVIRTIIPNVANNEIVLTFSAFSLELDYDYLYVYDGNSTAAPLMNPGGSTGTDIPGPFVSSATDGSLTVKFYSDQGVIDAGYIANITCSPRLNTNSNNYIDFSYYPNPSNGKVTINSKTTINQIQVYNVTGQLLLDKNLNETTTNVDISAFAQGTYFFKLKFDGDKEANFKVLRR</sequence>
<feature type="domain" description="CUB" evidence="4">
    <location>
        <begin position="542"/>
        <end position="650"/>
    </location>
</feature>
<evidence type="ECO:0000259" key="4">
    <source>
        <dbReference type="PROSITE" id="PS01180"/>
    </source>
</evidence>
<dbReference type="Pfam" id="PF18962">
    <property type="entry name" value="Por_Secre_tail"/>
    <property type="match status" value="1"/>
</dbReference>
<dbReference type="EMBL" id="BAABCS010000009">
    <property type="protein sequence ID" value="GAA4046270.1"/>
    <property type="molecule type" value="Genomic_DNA"/>
</dbReference>
<evidence type="ECO:0000313" key="6">
    <source>
        <dbReference type="EMBL" id="GAA4046270.1"/>
    </source>
</evidence>
<dbReference type="InterPro" id="IPR026444">
    <property type="entry name" value="Secre_tail"/>
</dbReference>
<dbReference type="Gene3D" id="2.60.40.10">
    <property type="entry name" value="Immunoglobulins"/>
    <property type="match status" value="1"/>
</dbReference>
<feature type="chain" id="PRO_5046496311" description="T9SS type A sorting domain-containing protein" evidence="3">
    <location>
        <begin position="19"/>
        <end position="736"/>
    </location>
</feature>
<proteinExistence type="predicted"/>
<keyword evidence="7" id="KW-1185">Reference proteome</keyword>
<evidence type="ECO:0008006" key="8">
    <source>
        <dbReference type="Google" id="ProtNLM"/>
    </source>
</evidence>
<accession>A0ABP7UKS7</accession>
<reference evidence="7" key="1">
    <citation type="journal article" date="2019" name="Int. J. Syst. Evol. Microbiol.">
        <title>The Global Catalogue of Microorganisms (GCM) 10K type strain sequencing project: providing services to taxonomists for standard genome sequencing and annotation.</title>
        <authorList>
            <consortium name="The Broad Institute Genomics Platform"/>
            <consortium name="The Broad Institute Genome Sequencing Center for Infectious Disease"/>
            <person name="Wu L."/>
            <person name="Ma J."/>
        </authorList>
    </citation>
    <scope>NUCLEOTIDE SEQUENCE [LARGE SCALE GENOMIC DNA]</scope>
    <source>
        <strain evidence="7">JCM 17068</strain>
    </source>
</reference>
<dbReference type="Proteomes" id="UP001500426">
    <property type="component" value="Unassembled WGS sequence"/>
</dbReference>
<dbReference type="InterPro" id="IPR035914">
    <property type="entry name" value="Sperma_CUB_dom_sf"/>
</dbReference>
<evidence type="ECO:0000256" key="2">
    <source>
        <dbReference type="ARBA" id="ARBA00023157"/>
    </source>
</evidence>
<keyword evidence="1 3" id="KW-0732">Signal</keyword>
<name>A0ABP7UKS7_9FLAO</name>
<dbReference type="Pfam" id="PF13688">
    <property type="entry name" value="Reprolysin_5"/>
    <property type="match status" value="1"/>
</dbReference>
<evidence type="ECO:0000256" key="3">
    <source>
        <dbReference type="SAM" id="SignalP"/>
    </source>
</evidence>
<protein>
    <recommendedName>
        <fullName evidence="8">T9SS type A sorting domain-containing protein</fullName>
    </recommendedName>
</protein>
<dbReference type="SUPFAM" id="SSF49265">
    <property type="entry name" value="Fibronectin type III"/>
    <property type="match status" value="1"/>
</dbReference>
<dbReference type="InterPro" id="IPR024079">
    <property type="entry name" value="MetalloPept_cat_dom_sf"/>
</dbReference>
<dbReference type="SUPFAM" id="SSF49854">
    <property type="entry name" value="Spermadhesin, CUB domain"/>
    <property type="match status" value="1"/>
</dbReference>
<dbReference type="Gene3D" id="3.40.390.10">
    <property type="entry name" value="Collagenase (Catalytic Domain)"/>
    <property type="match status" value="1"/>
</dbReference>
<comment type="caution">
    <text evidence="6">The sequence shown here is derived from an EMBL/GenBank/DDBJ whole genome shotgun (WGS) entry which is preliminary data.</text>
</comment>
<dbReference type="Gene3D" id="2.60.120.290">
    <property type="entry name" value="Spermadhesin, CUB domain"/>
    <property type="match status" value="1"/>
</dbReference>
<feature type="signal peptide" evidence="3">
    <location>
        <begin position="1"/>
        <end position="18"/>
    </location>
</feature>
<evidence type="ECO:0000256" key="1">
    <source>
        <dbReference type="ARBA" id="ARBA00022729"/>
    </source>
</evidence>
<dbReference type="Pfam" id="PF00431">
    <property type="entry name" value="CUB"/>
    <property type="match status" value="1"/>
</dbReference>
<dbReference type="InterPro" id="IPR001590">
    <property type="entry name" value="Peptidase_M12B"/>
</dbReference>
<feature type="domain" description="Peptidase M12B" evidence="5">
    <location>
        <begin position="211"/>
        <end position="411"/>
    </location>
</feature>
<dbReference type="RefSeq" id="WP_345091421.1">
    <property type="nucleotide sequence ID" value="NZ_BAABCS010000009.1"/>
</dbReference>
<gene>
    <name evidence="6" type="ORF">GCM10022388_09570</name>
</gene>
<organism evidence="6 7">
    <name type="scientific">Flavobacterium chungnamense</name>
    <dbReference type="NCBI Taxonomy" id="706182"/>
    <lineage>
        <taxon>Bacteria</taxon>
        <taxon>Pseudomonadati</taxon>
        <taxon>Bacteroidota</taxon>
        <taxon>Flavobacteriia</taxon>
        <taxon>Flavobacteriales</taxon>
        <taxon>Flavobacteriaceae</taxon>
        <taxon>Flavobacterium</taxon>
    </lineage>
</organism>
<dbReference type="PROSITE" id="PS50215">
    <property type="entry name" value="ADAM_MEPRO"/>
    <property type="match status" value="1"/>
</dbReference>
<evidence type="ECO:0000259" key="5">
    <source>
        <dbReference type="PROSITE" id="PS50215"/>
    </source>
</evidence>
<dbReference type="CDD" id="cd00041">
    <property type="entry name" value="CUB"/>
    <property type="match status" value="1"/>
</dbReference>
<evidence type="ECO:0000313" key="7">
    <source>
        <dbReference type="Proteomes" id="UP001500426"/>
    </source>
</evidence>
<keyword evidence="2" id="KW-1015">Disulfide bond</keyword>
<dbReference type="PANTHER" id="PTHR11905:SF159">
    <property type="entry name" value="ADAM METALLOPROTEASE"/>
    <property type="match status" value="1"/>
</dbReference>